<dbReference type="AlphaFoldDB" id="A0A9P6AQS0"/>
<keyword evidence="3" id="KW-1185">Reference proteome</keyword>
<evidence type="ECO:0000313" key="2">
    <source>
        <dbReference type="EMBL" id="KAF9509954.1"/>
    </source>
</evidence>
<gene>
    <name evidence="2" type="ORF">BS47DRAFT_1348506</name>
</gene>
<dbReference type="PANTHER" id="PTHR34286:SF1">
    <property type="entry name" value="TRANSMEMBRANE PROTEIN"/>
    <property type="match status" value="1"/>
</dbReference>
<dbReference type="Proteomes" id="UP000886523">
    <property type="component" value="Unassembled WGS sequence"/>
</dbReference>
<evidence type="ECO:0000256" key="1">
    <source>
        <dbReference type="SAM" id="Phobius"/>
    </source>
</evidence>
<keyword evidence="1" id="KW-1133">Transmembrane helix</keyword>
<name>A0A9P6AQS0_9AGAM</name>
<keyword evidence="1" id="KW-0812">Transmembrane</keyword>
<protein>
    <submittedName>
        <fullName evidence="2">Uncharacterized protein</fullName>
    </submittedName>
</protein>
<proteinExistence type="predicted"/>
<dbReference type="EMBL" id="MU129025">
    <property type="protein sequence ID" value="KAF9509954.1"/>
    <property type="molecule type" value="Genomic_DNA"/>
</dbReference>
<accession>A0A9P6AQS0</accession>
<evidence type="ECO:0000313" key="3">
    <source>
        <dbReference type="Proteomes" id="UP000886523"/>
    </source>
</evidence>
<feature type="transmembrane region" description="Helical" evidence="1">
    <location>
        <begin position="27"/>
        <end position="46"/>
    </location>
</feature>
<keyword evidence="1" id="KW-0472">Membrane</keyword>
<organism evidence="2 3">
    <name type="scientific">Hydnum rufescens UP504</name>
    <dbReference type="NCBI Taxonomy" id="1448309"/>
    <lineage>
        <taxon>Eukaryota</taxon>
        <taxon>Fungi</taxon>
        <taxon>Dikarya</taxon>
        <taxon>Basidiomycota</taxon>
        <taxon>Agaricomycotina</taxon>
        <taxon>Agaricomycetes</taxon>
        <taxon>Cantharellales</taxon>
        <taxon>Hydnaceae</taxon>
        <taxon>Hydnum</taxon>
    </lineage>
</organism>
<sequence length="87" mass="10041">MGGGARYPYPKHVWTPSGGWWTRPSNWRMNTAIATAGIFAIAYATFRYSAEREWRYVEPQKPIPSQSWTKQYRDRKTITVESSVPAS</sequence>
<reference evidence="2" key="1">
    <citation type="journal article" date="2020" name="Nat. Commun.">
        <title>Large-scale genome sequencing of mycorrhizal fungi provides insights into the early evolution of symbiotic traits.</title>
        <authorList>
            <person name="Miyauchi S."/>
            <person name="Kiss E."/>
            <person name="Kuo A."/>
            <person name="Drula E."/>
            <person name="Kohler A."/>
            <person name="Sanchez-Garcia M."/>
            <person name="Morin E."/>
            <person name="Andreopoulos B."/>
            <person name="Barry K.W."/>
            <person name="Bonito G."/>
            <person name="Buee M."/>
            <person name="Carver A."/>
            <person name="Chen C."/>
            <person name="Cichocki N."/>
            <person name="Clum A."/>
            <person name="Culley D."/>
            <person name="Crous P.W."/>
            <person name="Fauchery L."/>
            <person name="Girlanda M."/>
            <person name="Hayes R.D."/>
            <person name="Keri Z."/>
            <person name="LaButti K."/>
            <person name="Lipzen A."/>
            <person name="Lombard V."/>
            <person name="Magnuson J."/>
            <person name="Maillard F."/>
            <person name="Murat C."/>
            <person name="Nolan M."/>
            <person name="Ohm R.A."/>
            <person name="Pangilinan J."/>
            <person name="Pereira M.F."/>
            <person name="Perotto S."/>
            <person name="Peter M."/>
            <person name="Pfister S."/>
            <person name="Riley R."/>
            <person name="Sitrit Y."/>
            <person name="Stielow J.B."/>
            <person name="Szollosi G."/>
            <person name="Zifcakova L."/>
            <person name="Stursova M."/>
            <person name="Spatafora J.W."/>
            <person name="Tedersoo L."/>
            <person name="Vaario L.M."/>
            <person name="Yamada A."/>
            <person name="Yan M."/>
            <person name="Wang P."/>
            <person name="Xu J."/>
            <person name="Bruns T."/>
            <person name="Baldrian P."/>
            <person name="Vilgalys R."/>
            <person name="Dunand C."/>
            <person name="Henrissat B."/>
            <person name="Grigoriev I.V."/>
            <person name="Hibbett D."/>
            <person name="Nagy L.G."/>
            <person name="Martin F.M."/>
        </authorList>
    </citation>
    <scope>NUCLEOTIDE SEQUENCE</scope>
    <source>
        <strain evidence="2">UP504</strain>
    </source>
</reference>
<dbReference type="OrthoDB" id="2100988at2759"/>
<dbReference type="PANTHER" id="PTHR34286">
    <property type="entry name" value="TRANSMEMBRANE PROTEIN"/>
    <property type="match status" value="1"/>
</dbReference>
<comment type="caution">
    <text evidence="2">The sequence shown here is derived from an EMBL/GenBank/DDBJ whole genome shotgun (WGS) entry which is preliminary data.</text>
</comment>